<reference evidence="3 4" key="1">
    <citation type="submission" date="2018-03" db="EMBL/GenBank/DDBJ databases">
        <title>Alkalicoccus saliphilus sp. nov., isolated from a mineral pool.</title>
        <authorList>
            <person name="Zhao B."/>
        </authorList>
    </citation>
    <scope>NUCLEOTIDE SEQUENCE [LARGE SCALE GENOMIC DNA]</scope>
    <source>
        <strain evidence="3 4">6AG</strain>
    </source>
</reference>
<sequence>MEDSAVVIVGAGSGIGYHTAARFGKEGFHVILTARNKERLETLSSRLKKSGVNTSYVVMDASSEPVVKQFADTLKEQGTAVEAVLFNAVGGTPDVPSELSTAVVMQDLQVSIGGMLHVFQHLRPLFTEKAAFIVTGGAFALEPYAPFASLSLNKAAQRNLTRSLHKEMKEKGIFVGTVTIAGMVKEGTFFSPENIAETIYKFYKERPGYETVYEETTAE</sequence>
<organism evidence="3 4">
    <name type="scientific">Alkalicoccus saliphilus</name>
    <dbReference type="NCBI Taxonomy" id="200989"/>
    <lineage>
        <taxon>Bacteria</taxon>
        <taxon>Bacillati</taxon>
        <taxon>Bacillota</taxon>
        <taxon>Bacilli</taxon>
        <taxon>Bacillales</taxon>
        <taxon>Bacillaceae</taxon>
        <taxon>Alkalicoccus</taxon>
    </lineage>
</organism>
<proteinExistence type="inferred from homology"/>
<dbReference type="CDD" id="cd05233">
    <property type="entry name" value="SDR_c"/>
    <property type="match status" value="1"/>
</dbReference>
<name>A0A2T4U2X4_9BACI</name>
<dbReference type="AlphaFoldDB" id="A0A2T4U2X4"/>
<dbReference type="PANTHER" id="PTHR43669">
    <property type="entry name" value="5-KETO-D-GLUCONATE 5-REDUCTASE"/>
    <property type="match status" value="1"/>
</dbReference>
<dbReference type="Proteomes" id="UP000240509">
    <property type="component" value="Unassembled WGS sequence"/>
</dbReference>
<dbReference type="Gene3D" id="3.40.50.720">
    <property type="entry name" value="NAD(P)-binding Rossmann-like Domain"/>
    <property type="match status" value="1"/>
</dbReference>
<gene>
    <name evidence="3" type="ORF">C6Y45_14860</name>
</gene>
<comment type="similarity">
    <text evidence="1">Belongs to the short-chain dehydrogenases/reductases (SDR) family.</text>
</comment>
<comment type="caution">
    <text evidence="3">The sequence shown here is derived from an EMBL/GenBank/DDBJ whole genome shotgun (WGS) entry which is preliminary data.</text>
</comment>
<dbReference type="Pfam" id="PF00106">
    <property type="entry name" value="adh_short"/>
    <property type="match status" value="1"/>
</dbReference>
<dbReference type="PANTHER" id="PTHR43669:SF3">
    <property type="entry name" value="ALCOHOL DEHYDROGENASE, PUTATIVE (AFU_ORTHOLOGUE AFUA_3G03445)-RELATED"/>
    <property type="match status" value="1"/>
</dbReference>
<dbReference type="OrthoDB" id="9799818at2"/>
<dbReference type="EMBL" id="PZJJ01000035">
    <property type="protein sequence ID" value="PTL37743.1"/>
    <property type="molecule type" value="Genomic_DNA"/>
</dbReference>
<dbReference type="InterPro" id="IPR002347">
    <property type="entry name" value="SDR_fam"/>
</dbReference>
<keyword evidence="4" id="KW-1185">Reference proteome</keyword>
<dbReference type="SUPFAM" id="SSF51735">
    <property type="entry name" value="NAD(P)-binding Rossmann-fold domains"/>
    <property type="match status" value="1"/>
</dbReference>
<evidence type="ECO:0000313" key="4">
    <source>
        <dbReference type="Proteomes" id="UP000240509"/>
    </source>
</evidence>
<dbReference type="RefSeq" id="WP_107586023.1">
    <property type="nucleotide sequence ID" value="NZ_PZJJ01000035.1"/>
</dbReference>
<evidence type="ECO:0000256" key="1">
    <source>
        <dbReference type="ARBA" id="ARBA00006484"/>
    </source>
</evidence>
<evidence type="ECO:0000256" key="2">
    <source>
        <dbReference type="ARBA" id="ARBA00023002"/>
    </source>
</evidence>
<dbReference type="GO" id="GO:0016491">
    <property type="term" value="F:oxidoreductase activity"/>
    <property type="evidence" value="ECO:0007669"/>
    <property type="project" value="UniProtKB-KW"/>
</dbReference>
<keyword evidence="2" id="KW-0560">Oxidoreductase</keyword>
<accession>A0A2T4U2X4</accession>
<protein>
    <submittedName>
        <fullName evidence="3">Short-chain dehydrogenase</fullName>
    </submittedName>
</protein>
<evidence type="ECO:0000313" key="3">
    <source>
        <dbReference type="EMBL" id="PTL37743.1"/>
    </source>
</evidence>
<dbReference type="InterPro" id="IPR036291">
    <property type="entry name" value="NAD(P)-bd_dom_sf"/>
</dbReference>